<comment type="caution">
    <text evidence="1">The sequence shown here is derived from an EMBL/GenBank/DDBJ whole genome shotgun (WGS) entry which is preliminary data.</text>
</comment>
<organism evidence="1 2">
    <name type="scientific">Persea americana</name>
    <name type="common">Avocado</name>
    <dbReference type="NCBI Taxonomy" id="3435"/>
    <lineage>
        <taxon>Eukaryota</taxon>
        <taxon>Viridiplantae</taxon>
        <taxon>Streptophyta</taxon>
        <taxon>Embryophyta</taxon>
        <taxon>Tracheophyta</taxon>
        <taxon>Spermatophyta</taxon>
        <taxon>Magnoliopsida</taxon>
        <taxon>Magnoliidae</taxon>
        <taxon>Laurales</taxon>
        <taxon>Lauraceae</taxon>
        <taxon>Persea</taxon>
    </lineage>
</organism>
<gene>
    <name evidence="1" type="ORF">MRB53_007212</name>
</gene>
<name>A0ACC2MJE7_PERAE</name>
<sequence>MLQNEKKTRASTLDAQILPCVEMTQKRIHALFFSLLLLFPLSTPLTQDAGILLEAKSDHLSAPTNALADWIPSPSSASPCNWTGITCDPLTQAVISIDLSSKTLHGNFGFPSTLCKIPTLQNLSLGDNFLQGTISSSSLSLCSHLFSLNLSLNIFVGPIPQPPLPLFPNMLVLDLSQNNLSSPIPHSLTLFPKLQTLSLFNNFLNGTIPDFLVNLTDLVEVNLAMNRFDGPLPAEIGNLVKLEKLWLPYSNLVGEIPPSIGRLINLKNLDLSDNRLSGSIPDSIGGLKSVEQIELYRNRLSGQLPESLGNLSSLIRFDASENGLTGKLPEKFAGLGLISLRLNDNRLSGEIPASMALNPNLSDLYLFNNSFSGTIPADLGRNSDLVVVDVSDNRLEGEFPEFLCNKKALEDIVAFNNRFEGGFPGAYGDCESLNYVRVSKAGLSGEISDRIWSLPHVSFFEIADNRFSGVISPLISGARNLTQFLISGNNFSGEFPSGICELQNLSVMDASRNQFSGGLPSCLTRISKLLKLELQENDFSGEIPSNVSSWRYLTELNLAHNRISGEIPADLGNLPVLTYLDLSENHLSGEIPESLSTMKLNSFNLSGNDLAGEIPAGFENSFFISSLAGNPNLCSDKLSPYIPPCRRKTSKTLTRSTKTTWLVSTVLLMLALVLVSTFFWYHMKKSKSSKMAKMQWKLTSFQRLGFKEEEIFDFLTEENRVGIGSTGQVYRARLKGGKSVAVKKLWGSGPVGPAAEAGFRTEVETLARVRHGNIVKLLMCCAAEEFRLLVLEYMENGSLGEVLHGEKGGVVLDWEKRRRIAVGAAQGLAYLHHDCVPAIVHRDVKSNNILLDGEFCAKVADFGLARALGKEGEDRVMSHVAGSYGYIAPEYAYTLKVNEKSDVYSFGVVLLELVTGKRPTDTSFGDNKDLVKWVTDAVSSCQEQSGENQDLSHILDSRLSPSSHDYIEMEKVLNVALLCTAAFPMNRPSMRKVVELLQDRRDLSFLAAISRNSR</sequence>
<dbReference type="Proteomes" id="UP001234297">
    <property type="component" value="Chromosome 2"/>
</dbReference>
<evidence type="ECO:0000313" key="2">
    <source>
        <dbReference type="Proteomes" id="UP001234297"/>
    </source>
</evidence>
<keyword evidence="2" id="KW-1185">Reference proteome</keyword>
<protein>
    <submittedName>
        <fullName evidence="1">Uncharacterized protein</fullName>
    </submittedName>
</protein>
<evidence type="ECO:0000313" key="1">
    <source>
        <dbReference type="EMBL" id="KAJ8645464.1"/>
    </source>
</evidence>
<reference evidence="1 2" key="1">
    <citation type="journal article" date="2022" name="Hortic Res">
        <title>A haplotype resolved chromosomal level avocado genome allows analysis of novel avocado genes.</title>
        <authorList>
            <person name="Nath O."/>
            <person name="Fletcher S.J."/>
            <person name="Hayward A."/>
            <person name="Shaw L.M."/>
            <person name="Masouleh A.K."/>
            <person name="Furtado A."/>
            <person name="Henry R.J."/>
            <person name="Mitter N."/>
        </authorList>
    </citation>
    <scope>NUCLEOTIDE SEQUENCE [LARGE SCALE GENOMIC DNA]</scope>
    <source>
        <strain evidence="2">cv. Hass</strain>
    </source>
</reference>
<accession>A0ACC2MJE7</accession>
<dbReference type="EMBL" id="CM056810">
    <property type="protein sequence ID" value="KAJ8645464.1"/>
    <property type="molecule type" value="Genomic_DNA"/>
</dbReference>
<proteinExistence type="predicted"/>